<accession>A0ABW3PIW9</accession>
<dbReference type="RefSeq" id="WP_121978037.1">
    <property type="nucleotide sequence ID" value="NZ_JBHTLH010000019.1"/>
</dbReference>
<proteinExistence type="predicted"/>
<gene>
    <name evidence="1" type="ORF">ACFQ22_07065</name>
</gene>
<evidence type="ECO:0000313" key="1">
    <source>
        <dbReference type="EMBL" id="MFD1125111.1"/>
    </source>
</evidence>
<keyword evidence="2" id="KW-1185">Reference proteome</keyword>
<reference evidence="2" key="1">
    <citation type="journal article" date="2019" name="Int. J. Syst. Evol. Microbiol.">
        <title>The Global Catalogue of Microorganisms (GCM) 10K type strain sequencing project: providing services to taxonomists for standard genome sequencing and annotation.</title>
        <authorList>
            <consortium name="The Broad Institute Genomics Platform"/>
            <consortium name="The Broad Institute Genome Sequencing Center for Infectious Disease"/>
            <person name="Wu L."/>
            <person name="Ma J."/>
        </authorList>
    </citation>
    <scope>NUCLEOTIDE SEQUENCE [LARGE SCALE GENOMIC DNA]</scope>
    <source>
        <strain evidence="2">CCUG 71848</strain>
    </source>
</reference>
<dbReference type="Pfam" id="PF17312">
    <property type="entry name" value="Helveticin_J"/>
    <property type="match status" value="1"/>
</dbReference>
<sequence length="376" mass="41602">MAVSCPEVVGFKRDKDDMLSVSNRFDAITADLIPELNWPTKINLKKEVIIMSSNVDAHLKYRFKGLPKKNVVQKVYVGSTYVYALQLFNANTDVVISRVRKDSASGFNLDFSNAEKMYLKNFGHGQTFEYFSYNGQAYWWIVTKGAGDSENWGTQVGRIQFEPNTEDTTTYNGNTSITRLSALSTATTTGKAYGHIKRVEAALSSTNAPVSGGTTDRLLLLAGIDTNNNGHFTLYDNDKVNAMLDTVDANHGHIPCSKLKSALVSDPYRQVANLASKLTSNSVQGYDISDGRAIYISSGQPKHDDHKIDQPGVSKFYWSNSKIVNHNLRNTNWSGVNTEAEGIQIASDLYVGISYHNVEGTATTENRLYTTTKASW</sequence>
<organism evidence="1 2">
    <name type="scientific">Lentilactobacillus raoultii</name>
    <dbReference type="NCBI Taxonomy" id="1987503"/>
    <lineage>
        <taxon>Bacteria</taxon>
        <taxon>Bacillati</taxon>
        <taxon>Bacillota</taxon>
        <taxon>Bacilli</taxon>
        <taxon>Lactobacillales</taxon>
        <taxon>Lactobacillaceae</taxon>
        <taxon>Lentilactobacillus</taxon>
    </lineage>
</organism>
<comment type="caution">
    <text evidence="1">The sequence shown here is derived from an EMBL/GenBank/DDBJ whole genome shotgun (WGS) entry which is preliminary data.</text>
</comment>
<name>A0ABW3PIW9_9LACO</name>
<protein>
    <submittedName>
        <fullName evidence="1">Helveticin J family class III bacteriocin</fullName>
    </submittedName>
</protein>
<dbReference type="InterPro" id="IPR035280">
    <property type="entry name" value="Helveticin_J"/>
</dbReference>
<dbReference type="Proteomes" id="UP001597156">
    <property type="component" value="Unassembled WGS sequence"/>
</dbReference>
<dbReference type="EMBL" id="JBHTLH010000019">
    <property type="protein sequence ID" value="MFD1125111.1"/>
    <property type="molecule type" value="Genomic_DNA"/>
</dbReference>
<evidence type="ECO:0000313" key="2">
    <source>
        <dbReference type="Proteomes" id="UP001597156"/>
    </source>
</evidence>